<dbReference type="EMBL" id="HACG01031857">
    <property type="protein sequence ID" value="CEK78722.1"/>
    <property type="molecule type" value="Transcribed_RNA"/>
</dbReference>
<accession>A0A0B7ACG8</accession>
<dbReference type="AlphaFoldDB" id="A0A0B7ACG8"/>
<proteinExistence type="predicted"/>
<dbReference type="EMBL" id="HACG01031854">
    <property type="protein sequence ID" value="CEK78719.1"/>
    <property type="molecule type" value="Transcribed_RNA"/>
</dbReference>
<evidence type="ECO:0000313" key="4">
    <source>
        <dbReference type="EMBL" id="CEK78722.1"/>
    </source>
</evidence>
<name>A0A0B7ACG8_9EUPU</name>
<dbReference type="EMBL" id="HACG01031856">
    <property type="protein sequence ID" value="CEK78721.1"/>
    <property type="molecule type" value="Transcribed_RNA"/>
</dbReference>
<evidence type="ECO:0000313" key="2">
    <source>
        <dbReference type="EMBL" id="CEK78720.1"/>
    </source>
</evidence>
<sequence>MTTVHVGRVSNFVNCSNSKNKQDLQAQNVLKFQHLQTMVLSSLQNRRGPHHITMTSIRDLELQADIECDRSQTLNSFPEDLDNN</sequence>
<evidence type="ECO:0000313" key="1">
    <source>
        <dbReference type="EMBL" id="CEK78719.1"/>
    </source>
</evidence>
<organism evidence="1">
    <name type="scientific">Arion vulgaris</name>
    <dbReference type="NCBI Taxonomy" id="1028688"/>
    <lineage>
        <taxon>Eukaryota</taxon>
        <taxon>Metazoa</taxon>
        <taxon>Spiralia</taxon>
        <taxon>Lophotrochozoa</taxon>
        <taxon>Mollusca</taxon>
        <taxon>Gastropoda</taxon>
        <taxon>Heterobranchia</taxon>
        <taxon>Euthyneura</taxon>
        <taxon>Panpulmonata</taxon>
        <taxon>Eupulmonata</taxon>
        <taxon>Stylommatophora</taxon>
        <taxon>Helicina</taxon>
        <taxon>Arionoidea</taxon>
        <taxon>Arionidae</taxon>
        <taxon>Arion</taxon>
    </lineage>
</organism>
<protein>
    <submittedName>
        <fullName evidence="1">Uncharacterized protein</fullName>
    </submittedName>
</protein>
<dbReference type="EMBL" id="HACG01031855">
    <property type="protein sequence ID" value="CEK78720.1"/>
    <property type="molecule type" value="Transcribed_RNA"/>
</dbReference>
<evidence type="ECO:0000313" key="3">
    <source>
        <dbReference type="EMBL" id="CEK78721.1"/>
    </source>
</evidence>
<reference evidence="1" key="1">
    <citation type="submission" date="2014-12" db="EMBL/GenBank/DDBJ databases">
        <title>Insight into the proteome of Arion vulgaris.</title>
        <authorList>
            <person name="Aradska J."/>
            <person name="Bulat T."/>
            <person name="Smidak R."/>
            <person name="Sarate P."/>
            <person name="Gangsoo J."/>
            <person name="Sialana F."/>
            <person name="Bilban M."/>
            <person name="Lubec G."/>
        </authorList>
    </citation>
    <scope>NUCLEOTIDE SEQUENCE</scope>
    <source>
        <tissue evidence="1">Skin</tissue>
    </source>
</reference>
<gene>
    <name evidence="1" type="primary">ORF111574</name>
    <name evidence="2" type="synonym">ORF111575</name>
    <name evidence="3" type="synonym">ORF111577</name>
    <name evidence="4" type="synonym">ORF111579</name>
</gene>